<protein>
    <submittedName>
        <fullName evidence="2">Uncharacterized protein</fullName>
    </submittedName>
</protein>
<evidence type="ECO:0000313" key="3">
    <source>
        <dbReference type="Proteomes" id="UP000658733"/>
    </source>
</evidence>
<sequence length="85" mass="9958">MRFTGHNIMAEPTKPMFGKKEKEEETRTSATVFNEDFKLFKALCNLKFDKDPLNNGWKEAIQLFNMKNKDLLNDALTEFPTKEIE</sequence>
<name>A0A843AHD2_METAZ</name>
<feature type="region of interest" description="Disordered" evidence="1">
    <location>
        <begin position="1"/>
        <end position="23"/>
    </location>
</feature>
<proteinExistence type="predicted"/>
<evidence type="ECO:0000313" key="2">
    <source>
        <dbReference type="EMBL" id="MBF4469151.1"/>
    </source>
</evidence>
<reference evidence="2" key="1">
    <citation type="submission" date="2020-10" db="EMBL/GenBank/DDBJ databases">
        <title>Dehalococcoides mccartyi of a TCE/Cr reducing biochatode.</title>
        <authorList>
            <person name="Matturro B."/>
        </authorList>
    </citation>
    <scope>NUCLEOTIDE SEQUENCE</scope>
    <source>
        <strain evidence="2">Bin4</strain>
    </source>
</reference>
<dbReference type="EMBL" id="JADIIN010000059">
    <property type="protein sequence ID" value="MBF4469151.1"/>
    <property type="molecule type" value="Genomic_DNA"/>
</dbReference>
<dbReference type="Proteomes" id="UP000658733">
    <property type="component" value="Unassembled WGS sequence"/>
</dbReference>
<dbReference type="RefSeq" id="WP_278523426.1">
    <property type="nucleotide sequence ID" value="NZ_JADIIN010000059.1"/>
</dbReference>
<comment type="caution">
    <text evidence="2">The sequence shown here is derived from an EMBL/GenBank/DDBJ whole genome shotgun (WGS) entry which is preliminary data.</text>
</comment>
<gene>
    <name evidence="2" type="ORF">ISP01_07070</name>
</gene>
<dbReference type="AlphaFoldDB" id="A0A843AHD2"/>
<organism evidence="2 3">
    <name type="scientific">Methanobrevibacter arboriphilus</name>
    <dbReference type="NCBI Taxonomy" id="39441"/>
    <lineage>
        <taxon>Archaea</taxon>
        <taxon>Methanobacteriati</taxon>
        <taxon>Methanobacteriota</taxon>
        <taxon>Methanomada group</taxon>
        <taxon>Methanobacteria</taxon>
        <taxon>Methanobacteriales</taxon>
        <taxon>Methanobacteriaceae</taxon>
        <taxon>Methanobrevibacter</taxon>
    </lineage>
</organism>
<evidence type="ECO:0000256" key="1">
    <source>
        <dbReference type="SAM" id="MobiDB-lite"/>
    </source>
</evidence>
<accession>A0A843AHD2</accession>